<dbReference type="EMBL" id="CP154858">
    <property type="protein sequence ID" value="XDT73554.1"/>
    <property type="molecule type" value="Genomic_DNA"/>
</dbReference>
<dbReference type="KEGG" id="tcd:AAIA72_06185"/>
<gene>
    <name evidence="2" type="ORF">AAIA72_06185</name>
</gene>
<sequence length="323" mass="36058">MSRSRRWQCQLLVPAMLGAAAQAAPVAPGTFVTNDNPWQSGYPLLQLDATRPEHTTLELRASAANVFQIQQGHDETLELDGEVQRGIVRIRMPLTPALDMSFQAHYVRHDTGIWDSIIQDWHQFFQLPNGGRELRDKNRLFYRHTDASGTHEVSKVTPAWRYFEVEGGWSRGDREHPERFQFAVSWSPADNAALGAAEWAIHGGWTRGWSLSPELSAQAGAGMSVFAGGDDALEDRRHVLRFQGRAGLAWQPWTVLVLTGQLDTHTPLYDSRMDALGNLPLILSLGARVPLGRLTLETGFSEDLNPGASPDWSTWIAVRTSWD</sequence>
<dbReference type="AlphaFoldDB" id="A0AB39UYV9"/>
<protein>
    <submittedName>
        <fullName evidence="2">DUF3187 family protein</fullName>
    </submittedName>
</protein>
<accession>A0AB39UYV9</accession>
<dbReference type="InterPro" id="IPR021523">
    <property type="entry name" value="DUF3187"/>
</dbReference>
<feature type="signal peptide" evidence="1">
    <location>
        <begin position="1"/>
        <end position="23"/>
    </location>
</feature>
<keyword evidence="1" id="KW-0732">Signal</keyword>
<feature type="chain" id="PRO_5044192735" evidence="1">
    <location>
        <begin position="24"/>
        <end position="323"/>
    </location>
</feature>
<dbReference type="Pfam" id="PF11383">
    <property type="entry name" value="DUF3187"/>
    <property type="match status" value="1"/>
</dbReference>
<organism evidence="2">
    <name type="scientific">Thermohahella caldifontis</name>
    <dbReference type="NCBI Taxonomy" id="3142973"/>
    <lineage>
        <taxon>Bacteria</taxon>
        <taxon>Pseudomonadati</taxon>
        <taxon>Pseudomonadota</taxon>
        <taxon>Gammaproteobacteria</taxon>
        <taxon>Oceanospirillales</taxon>
        <taxon>Hahellaceae</taxon>
        <taxon>Thermohahella</taxon>
    </lineage>
</organism>
<dbReference type="RefSeq" id="WP_369602540.1">
    <property type="nucleotide sequence ID" value="NZ_CP154858.1"/>
</dbReference>
<evidence type="ECO:0000256" key="1">
    <source>
        <dbReference type="SAM" id="SignalP"/>
    </source>
</evidence>
<proteinExistence type="predicted"/>
<reference evidence="2" key="1">
    <citation type="submission" date="2024-05" db="EMBL/GenBank/DDBJ databases">
        <title>Genome sequencing of novel strain.</title>
        <authorList>
            <person name="Ganbat D."/>
            <person name="Ganbat S."/>
            <person name="Lee S.-J."/>
        </authorList>
    </citation>
    <scope>NUCLEOTIDE SEQUENCE</scope>
    <source>
        <strain evidence="2">SMD15-11</strain>
    </source>
</reference>
<name>A0AB39UYV9_9GAMM</name>
<evidence type="ECO:0000313" key="2">
    <source>
        <dbReference type="EMBL" id="XDT73554.1"/>
    </source>
</evidence>